<evidence type="ECO:0000256" key="1">
    <source>
        <dbReference type="SAM" id="Phobius"/>
    </source>
</evidence>
<dbReference type="STRING" id="1434072.SAMN05216210_3000"/>
<name>A0A1H2HG36_9GAMM</name>
<evidence type="ECO:0000313" key="3">
    <source>
        <dbReference type="EMBL" id="SDU30508.1"/>
    </source>
</evidence>
<accession>A0A1H2HG36</accession>
<dbReference type="RefSeq" id="WP_092388425.1">
    <property type="nucleotide sequence ID" value="NZ_LT629787.1"/>
</dbReference>
<feature type="transmembrane region" description="Helical" evidence="1">
    <location>
        <begin position="146"/>
        <end position="170"/>
    </location>
</feature>
<keyword evidence="1" id="KW-1133">Transmembrane helix</keyword>
<feature type="domain" description="FHA" evidence="2">
    <location>
        <begin position="27"/>
        <end position="76"/>
    </location>
</feature>
<keyword evidence="1" id="KW-0472">Membrane</keyword>
<dbReference type="OrthoDB" id="5762105at2"/>
<dbReference type="PROSITE" id="PS50006">
    <property type="entry name" value="FHA_DOMAIN"/>
    <property type="match status" value="1"/>
</dbReference>
<feature type="transmembrane region" description="Helical" evidence="1">
    <location>
        <begin position="244"/>
        <end position="264"/>
    </location>
</feature>
<dbReference type="EMBL" id="LT629787">
    <property type="protein sequence ID" value="SDU30508.1"/>
    <property type="molecule type" value="Genomic_DNA"/>
</dbReference>
<proteinExistence type="predicted"/>
<reference evidence="4" key="1">
    <citation type="submission" date="2016-10" db="EMBL/GenBank/DDBJ databases">
        <authorList>
            <person name="Varghese N."/>
            <person name="Submissions S."/>
        </authorList>
    </citation>
    <scope>NUCLEOTIDE SEQUENCE [LARGE SCALE GENOMIC DNA]</scope>
    <source>
        <strain evidence="4">CECT 8338</strain>
    </source>
</reference>
<feature type="transmembrane region" description="Helical" evidence="1">
    <location>
        <begin position="117"/>
        <end position="134"/>
    </location>
</feature>
<dbReference type="Proteomes" id="UP000243924">
    <property type="component" value="Chromosome I"/>
</dbReference>
<evidence type="ECO:0000313" key="4">
    <source>
        <dbReference type="Proteomes" id="UP000243924"/>
    </source>
</evidence>
<feature type="transmembrane region" description="Helical" evidence="1">
    <location>
        <begin position="219"/>
        <end position="237"/>
    </location>
</feature>
<dbReference type="SMART" id="SM00240">
    <property type="entry name" value="FHA"/>
    <property type="match status" value="1"/>
</dbReference>
<dbReference type="Gene3D" id="2.60.200.20">
    <property type="match status" value="1"/>
</dbReference>
<feature type="transmembrane region" description="Helical" evidence="1">
    <location>
        <begin position="182"/>
        <end position="207"/>
    </location>
</feature>
<evidence type="ECO:0000259" key="2">
    <source>
        <dbReference type="PROSITE" id="PS50006"/>
    </source>
</evidence>
<gene>
    <name evidence="3" type="ORF">SAMN05216210_3000</name>
</gene>
<keyword evidence="1" id="KW-0812">Transmembrane</keyword>
<dbReference type="AlphaFoldDB" id="A0A1H2HG36"/>
<dbReference type="Pfam" id="PF16697">
    <property type="entry name" value="Yop-YscD_cpl"/>
    <property type="match status" value="1"/>
</dbReference>
<sequence length="315" mass="35120">MKSPIFIEVLARNGSVLRRQRFQQLPVRIGRAYTSDLILDDPHVAPQHAVLEDHEGQLVLRCDDTRNGIIVNKRAADQVDMQGHTHVRLGHTRLRVRSADHPVADELPDTTRHGWEGWMPALLGVIIAAVAAFGNEWLDGDSSTELFSLLSGTFLLLLLTVMWAALWALINRLFAGSARFGRHLFIISLGILFSTLWFKVSGVLAYWLSWAALDRHSDLFLLAPLALAIYFHLVTLSPRLSKRMAGITAGLYLIVTGMLLAINYETTGKLANKVYMDAPYPPGLRHNQTSTVAAFIERADAGEERLQALREKAEP</sequence>
<dbReference type="InterPro" id="IPR008984">
    <property type="entry name" value="SMAD_FHA_dom_sf"/>
</dbReference>
<dbReference type="InterPro" id="IPR000253">
    <property type="entry name" value="FHA_dom"/>
</dbReference>
<keyword evidence="4" id="KW-1185">Reference proteome</keyword>
<protein>
    <submittedName>
        <fullName evidence="3">Inner membrane component of T3SS domain-containing protein</fullName>
    </submittedName>
</protein>
<dbReference type="CDD" id="cd00060">
    <property type="entry name" value="FHA"/>
    <property type="match status" value="1"/>
</dbReference>
<organism evidence="3 4">
    <name type="scientific">Halopseudomonas salegens</name>
    <dbReference type="NCBI Taxonomy" id="1434072"/>
    <lineage>
        <taxon>Bacteria</taxon>
        <taxon>Pseudomonadati</taxon>
        <taxon>Pseudomonadota</taxon>
        <taxon>Gammaproteobacteria</taxon>
        <taxon>Pseudomonadales</taxon>
        <taxon>Pseudomonadaceae</taxon>
        <taxon>Halopseudomonas</taxon>
    </lineage>
</organism>
<dbReference type="SUPFAM" id="SSF49879">
    <property type="entry name" value="SMAD/FHA domain"/>
    <property type="match status" value="1"/>
</dbReference>
<dbReference type="InterPro" id="IPR032030">
    <property type="entry name" value="YscD_cytoplasmic_dom"/>
</dbReference>